<dbReference type="AlphaFoldDB" id="A0A0A0M5T6"/>
<proteinExistence type="predicted"/>
<comment type="caution">
    <text evidence="2">The sequence shown here is derived from an EMBL/GenBank/DDBJ whole genome shotgun (WGS) entry which is preliminary data.</text>
</comment>
<evidence type="ECO:0000313" key="2">
    <source>
        <dbReference type="EMBL" id="KGO98430.1"/>
    </source>
</evidence>
<feature type="transmembrane region" description="Helical" evidence="1">
    <location>
        <begin position="139"/>
        <end position="160"/>
    </location>
</feature>
<dbReference type="STRING" id="1385515.GCA_000423325_01507"/>
<accession>A0A0A0M5T6</accession>
<keyword evidence="1" id="KW-0812">Transmembrane</keyword>
<dbReference type="EMBL" id="AVBH01000082">
    <property type="protein sequence ID" value="KGO98430.1"/>
    <property type="molecule type" value="Genomic_DNA"/>
</dbReference>
<gene>
    <name evidence="2" type="ORF">N791_02245</name>
</gene>
<protein>
    <submittedName>
        <fullName evidence="2">Uncharacterized protein</fullName>
    </submittedName>
</protein>
<dbReference type="eggNOG" id="ENOG5032VSV">
    <property type="taxonomic scope" value="Bacteria"/>
</dbReference>
<evidence type="ECO:0000256" key="1">
    <source>
        <dbReference type="SAM" id="Phobius"/>
    </source>
</evidence>
<name>A0A0A0M5T6_9GAMM</name>
<sequence>MKQDLRVIGALFGRWTGIAILAALPVVLFHLDTLWLGNQVGEWSLVEVVAELFLASAILGFVRLARVSPEDRGFAVLAAAFLGCMLVRELDAMLDLVFDGLWQVLVTVIAVSALTWAWRNRADAIASTRRFVLTRQASTLAVGMAVVLVFSRLFGMGDIWGQFIDLDAARVVKNAIEECTELLGYSLVLVGSAGYVQRRRRGLRHARAAQVEREALESELPVAHG</sequence>
<reference evidence="2 3" key="1">
    <citation type="submission" date="2013-08" db="EMBL/GenBank/DDBJ databases">
        <title>Genomic analysis of Lysobacter defluvii.</title>
        <authorList>
            <person name="Wang Q."/>
            <person name="Wang G."/>
        </authorList>
    </citation>
    <scope>NUCLEOTIDE SEQUENCE [LARGE SCALE GENOMIC DNA]</scope>
    <source>
        <strain evidence="2 3">IMMIB APB-9</strain>
    </source>
</reference>
<feature type="transmembrane region" description="Helical" evidence="1">
    <location>
        <begin position="43"/>
        <end position="62"/>
    </location>
</feature>
<dbReference type="OrthoDB" id="1425700at2"/>
<dbReference type="Proteomes" id="UP000030003">
    <property type="component" value="Unassembled WGS sequence"/>
</dbReference>
<evidence type="ECO:0000313" key="3">
    <source>
        <dbReference type="Proteomes" id="UP000030003"/>
    </source>
</evidence>
<feature type="transmembrane region" description="Helical" evidence="1">
    <location>
        <begin position="12"/>
        <end position="31"/>
    </location>
</feature>
<keyword evidence="1" id="KW-1133">Transmembrane helix</keyword>
<dbReference type="RefSeq" id="WP_052106774.1">
    <property type="nucleotide sequence ID" value="NZ_AUHT01000007.1"/>
</dbReference>
<keyword evidence="3" id="KW-1185">Reference proteome</keyword>
<organism evidence="2 3">
    <name type="scientific">Lysobacter defluvii IMMIB APB-9 = DSM 18482</name>
    <dbReference type="NCBI Taxonomy" id="1385515"/>
    <lineage>
        <taxon>Bacteria</taxon>
        <taxon>Pseudomonadati</taxon>
        <taxon>Pseudomonadota</taxon>
        <taxon>Gammaproteobacteria</taxon>
        <taxon>Lysobacterales</taxon>
        <taxon>Lysobacteraceae</taxon>
        <taxon>Novilysobacter</taxon>
    </lineage>
</organism>
<feature type="transmembrane region" description="Helical" evidence="1">
    <location>
        <begin position="74"/>
        <end position="94"/>
    </location>
</feature>
<feature type="transmembrane region" description="Helical" evidence="1">
    <location>
        <begin position="100"/>
        <end position="118"/>
    </location>
</feature>
<keyword evidence="1" id="KW-0472">Membrane</keyword>